<name>A0A0D0CU40_9AGAM</name>
<dbReference type="OrthoDB" id="2686804at2759"/>
<accession>A0A0D0CU40</accession>
<protein>
    <submittedName>
        <fullName evidence="1">Uncharacterized protein</fullName>
    </submittedName>
</protein>
<reference evidence="1 2" key="1">
    <citation type="submission" date="2014-04" db="EMBL/GenBank/DDBJ databases">
        <authorList>
            <consortium name="DOE Joint Genome Institute"/>
            <person name="Kuo A."/>
            <person name="Kohler A."/>
            <person name="Jargeat P."/>
            <person name="Nagy L.G."/>
            <person name="Floudas D."/>
            <person name="Copeland A."/>
            <person name="Barry K.W."/>
            <person name="Cichocki N."/>
            <person name="Veneault-Fourrey C."/>
            <person name="LaButti K."/>
            <person name="Lindquist E.A."/>
            <person name="Lipzen A."/>
            <person name="Lundell T."/>
            <person name="Morin E."/>
            <person name="Murat C."/>
            <person name="Sun H."/>
            <person name="Tunlid A."/>
            <person name="Henrissat B."/>
            <person name="Grigoriev I.V."/>
            <person name="Hibbett D.S."/>
            <person name="Martin F."/>
            <person name="Nordberg H.P."/>
            <person name="Cantor M.N."/>
            <person name="Hua S.X."/>
        </authorList>
    </citation>
    <scope>NUCLEOTIDE SEQUENCE [LARGE SCALE GENOMIC DNA]</scope>
    <source>
        <strain evidence="1 2">Ve08.2h10</strain>
    </source>
</reference>
<dbReference type="EMBL" id="KN828709">
    <property type="protein sequence ID" value="KIK74606.1"/>
    <property type="molecule type" value="Genomic_DNA"/>
</dbReference>
<keyword evidence="2" id="KW-1185">Reference proteome</keyword>
<sequence>MKSLQQVDPGGLPLELLQNPGLPEHTLLQSYDFELYKRALLYSKESPINPALLWQISFIMDGKGYQRRLRCHFKPLHLLI</sequence>
<proteinExistence type="predicted"/>
<dbReference type="HOGENOM" id="CLU_2590465_0_0_1"/>
<organism evidence="1 2">
    <name type="scientific">Paxillus rubicundulus Ve08.2h10</name>
    <dbReference type="NCBI Taxonomy" id="930991"/>
    <lineage>
        <taxon>Eukaryota</taxon>
        <taxon>Fungi</taxon>
        <taxon>Dikarya</taxon>
        <taxon>Basidiomycota</taxon>
        <taxon>Agaricomycotina</taxon>
        <taxon>Agaricomycetes</taxon>
        <taxon>Agaricomycetidae</taxon>
        <taxon>Boletales</taxon>
        <taxon>Paxilineae</taxon>
        <taxon>Paxillaceae</taxon>
        <taxon>Paxillus</taxon>
    </lineage>
</organism>
<evidence type="ECO:0000313" key="1">
    <source>
        <dbReference type="EMBL" id="KIK74606.1"/>
    </source>
</evidence>
<evidence type="ECO:0000313" key="2">
    <source>
        <dbReference type="Proteomes" id="UP000054538"/>
    </source>
</evidence>
<dbReference type="AlphaFoldDB" id="A0A0D0CU40"/>
<dbReference type="InParanoid" id="A0A0D0CU40"/>
<dbReference type="Proteomes" id="UP000054538">
    <property type="component" value="Unassembled WGS sequence"/>
</dbReference>
<reference evidence="2" key="2">
    <citation type="submission" date="2015-01" db="EMBL/GenBank/DDBJ databases">
        <title>Evolutionary Origins and Diversification of the Mycorrhizal Mutualists.</title>
        <authorList>
            <consortium name="DOE Joint Genome Institute"/>
            <consortium name="Mycorrhizal Genomics Consortium"/>
            <person name="Kohler A."/>
            <person name="Kuo A."/>
            <person name="Nagy L.G."/>
            <person name="Floudas D."/>
            <person name="Copeland A."/>
            <person name="Barry K.W."/>
            <person name="Cichocki N."/>
            <person name="Veneault-Fourrey C."/>
            <person name="LaButti K."/>
            <person name="Lindquist E.A."/>
            <person name="Lipzen A."/>
            <person name="Lundell T."/>
            <person name="Morin E."/>
            <person name="Murat C."/>
            <person name="Riley R."/>
            <person name="Ohm R."/>
            <person name="Sun H."/>
            <person name="Tunlid A."/>
            <person name="Henrissat B."/>
            <person name="Grigoriev I.V."/>
            <person name="Hibbett D.S."/>
            <person name="Martin F."/>
        </authorList>
    </citation>
    <scope>NUCLEOTIDE SEQUENCE [LARGE SCALE GENOMIC DNA]</scope>
    <source>
        <strain evidence="2">Ve08.2h10</strain>
    </source>
</reference>
<gene>
    <name evidence="1" type="ORF">PAXRUDRAFT_19705</name>
</gene>